<gene>
    <name evidence="1" type="ORF">ACCI49_13840</name>
</gene>
<reference evidence="1 2" key="1">
    <citation type="submission" date="2024-08" db="EMBL/GenBank/DDBJ databases">
        <authorList>
            <person name="Ishaq N."/>
        </authorList>
    </citation>
    <scope>NUCLEOTIDE SEQUENCE [LARGE SCALE GENOMIC DNA]</scope>
    <source>
        <strain evidence="1 2">DSM 18651</strain>
    </source>
</reference>
<accession>A0ABV4P2K5</accession>
<name>A0ABV4P2K5_9GAMM</name>
<comment type="caution">
    <text evidence="1">The sequence shown here is derived from an EMBL/GenBank/DDBJ whole genome shotgun (WGS) entry which is preliminary data.</text>
</comment>
<dbReference type="RefSeq" id="WP_371839610.1">
    <property type="nucleotide sequence ID" value="NZ_JBGMEK010000031.1"/>
</dbReference>
<evidence type="ECO:0000313" key="2">
    <source>
        <dbReference type="Proteomes" id="UP001569428"/>
    </source>
</evidence>
<evidence type="ECO:0000313" key="1">
    <source>
        <dbReference type="EMBL" id="MFA0811998.1"/>
    </source>
</evidence>
<organism evidence="1 2">
    <name type="scientific">Microbulbifer epialgicus</name>
    <dbReference type="NCBI Taxonomy" id="393907"/>
    <lineage>
        <taxon>Bacteria</taxon>
        <taxon>Pseudomonadati</taxon>
        <taxon>Pseudomonadota</taxon>
        <taxon>Gammaproteobacteria</taxon>
        <taxon>Cellvibrionales</taxon>
        <taxon>Microbulbiferaceae</taxon>
        <taxon>Microbulbifer</taxon>
    </lineage>
</organism>
<protein>
    <submittedName>
        <fullName evidence="1">Uncharacterized protein</fullName>
    </submittedName>
</protein>
<keyword evidence="2" id="KW-1185">Reference proteome</keyword>
<dbReference type="EMBL" id="JBGMEK010000031">
    <property type="protein sequence ID" value="MFA0811998.1"/>
    <property type="molecule type" value="Genomic_DNA"/>
</dbReference>
<dbReference type="Proteomes" id="UP001569428">
    <property type="component" value="Unassembled WGS sequence"/>
</dbReference>
<sequence>MRLAYNHFLRQGDVGMKTFFNALKKNGERYKPLDQVFSGGFAAFDENTSNSEELAPITKQMLQVLPMAMETGYVGMLPDDTRRKVLAFNEHQLLDETPLQALQRINSTDLTQPAPKVMWGKDAIADRDEFLGKKFGEGWFSWSKDLDGDFNSKPVIGLIERETSYLMQMGVSQDRALEMAYNKIDNEFTQVGGVAIRKDEVIRFQQETGRAPEVAFQFLRESYAKQMQTDGVEVGPEDIALFYNPTDNNILAINRKTAMIARPLIAGDVPIANLYDFGKPEVAAQMNEHEYTRALAEHDAGGAGRRAAIAFNESFVKPTKAVAGALGGAVKPVINTVTGGIKKSGLSHSIAAKQAEIESDIRMNVDAAVVERKKRELQELQRKLEET</sequence>
<proteinExistence type="predicted"/>